<gene>
    <name evidence="1" type="ORF">H4683_002620</name>
</gene>
<evidence type="ECO:0000313" key="2">
    <source>
        <dbReference type="Proteomes" id="UP000658225"/>
    </source>
</evidence>
<accession>A0A927MIX1</accession>
<protein>
    <recommendedName>
        <fullName evidence="3">PglZ domain-containing protein</fullName>
    </recommendedName>
</protein>
<dbReference type="RefSeq" id="WP_192599217.1">
    <property type="nucleotide sequence ID" value="NZ_JADBEL010000014.1"/>
</dbReference>
<dbReference type="Proteomes" id="UP000658225">
    <property type="component" value="Unassembled WGS sequence"/>
</dbReference>
<reference evidence="1" key="1">
    <citation type="submission" date="2020-10" db="EMBL/GenBank/DDBJ databases">
        <title>Genomic Encyclopedia of Type Strains, Phase IV (KMG-IV): sequencing the most valuable type-strain genomes for metagenomic binning, comparative biology and taxonomic classification.</title>
        <authorList>
            <person name="Goeker M."/>
        </authorList>
    </citation>
    <scope>NUCLEOTIDE SEQUENCE</scope>
    <source>
        <strain evidence="1">DSM 13886</strain>
    </source>
</reference>
<dbReference type="SUPFAM" id="SSF53649">
    <property type="entry name" value="Alkaline phosphatase-like"/>
    <property type="match status" value="1"/>
</dbReference>
<dbReference type="InterPro" id="IPR017850">
    <property type="entry name" value="Alkaline_phosphatase_core_sf"/>
</dbReference>
<evidence type="ECO:0000313" key="1">
    <source>
        <dbReference type="EMBL" id="MBE1555500.1"/>
    </source>
</evidence>
<proteinExistence type="predicted"/>
<keyword evidence="2" id="KW-1185">Reference proteome</keyword>
<organism evidence="1 2">
    <name type="scientific">Sporosarcina limicola</name>
    <dbReference type="NCBI Taxonomy" id="34101"/>
    <lineage>
        <taxon>Bacteria</taxon>
        <taxon>Bacillati</taxon>
        <taxon>Bacillota</taxon>
        <taxon>Bacilli</taxon>
        <taxon>Bacillales</taxon>
        <taxon>Caryophanaceae</taxon>
        <taxon>Sporosarcina</taxon>
    </lineage>
</organism>
<dbReference type="NCBIfam" id="NF033449">
    <property type="entry name" value="BREX_PglZ_3"/>
    <property type="match status" value="1"/>
</dbReference>
<dbReference type="AlphaFoldDB" id="A0A927MIX1"/>
<evidence type="ECO:0008006" key="3">
    <source>
        <dbReference type="Google" id="ProtNLM"/>
    </source>
</evidence>
<comment type="caution">
    <text evidence="1">The sequence shown here is derived from an EMBL/GenBank/DDBJ whole genome shotgun (WGS) entry which is preliminary data.</text>
</comment>
<dbReference type="EMBL" id="JADBEL010000014">
    <property type="protein sequence ID" value="MBE1555500.1"/>
    <property type="molecule type" value="Genomic_DNA"/>
</dbReference>
<name>A0A927MIX1_9BACL</name>
<sequence length="635" mass="73693">MSWQEKITKYFTSKGSLYIVSDEQELLRDKTVQEMLQAQNTIVHFYDDPVVFRYAYETTFRYIEREERPTLLIVIQDHQFNHIPYDVYVDANRLTLSFETLFPNFDRSIAVQCPVEMFQDLFDAHTRCLTTLSINETADFILREVCMMDAASLVNDVSIVKAALLHFERFKVALPNVLIERLRQSLMKKRVLVSIPIFECLASEGELYSHLNEQWNSYLKGYLNYSNGQVAEKKDYYGNAYFDDPFIRRCMRDFILPIEVRSTVDYEKWMQPGIVMKEVESDSGCVDKEELFGQDYHSFGRFDWVNFAIELGVLQSRLLKKELLDDDFKSQIKIANEAFEHWMLSDYQQLRTLPVLPKPKMVHQIPHYLAKRAGTKLALIVLDGMSFTQWNMIKETLLKQSWSFEEDAVFAWVPSLTSVSRQAIFSGLEPRHFAETIDTTRKEKSLWSTFWENEGLSSRNVAYEKSLGLKAYDKEALAYRHSPSVIVYGAVIDVIDQFMHGAIQGNQTVFSELHTWLNTNYLHKMMSDLVDEGFEVYLTSDHGNVECCGIGRIHEGVTVESKGERVRVYSSLNIRNQTASEHEKTIPWDSDSLPSDYHVLLAKNNFAFVPKNDKIVTHGGIHLEEIIVPFVKVNR</sequence>
<dbReference type="Pfam" id="PF08665">
    <property type="entry name" value="PglZ"/>
    <property type="match status" value="1"/>
</dbReference>